<comment type="caution">
    <text evidence="2">The sequence shown here is derived from an EMBL/GenBank/DDBJ whole genome shotgun (WGS) entry which is preliminary data.</text>
</comment>
<gene>
    <name evidence="2" type="ORF">CKAH01_14095</name>
</gene>
<sequence length="137" mass="14665">AVEVSGWLPTRPGQGGWASVPRRRLALEVEGGSGGDPEPRSGLAEEASNGPEPAGGYEAIAGGRWGESGCQEKLGEREVWTASWEGLANLYWFADRKNKLGGIIATQIAPYGDPHVLECSDKVETEIYKIIASRPTE</sequence>
<evidence type="ECO:0000256" key="1">
    <source>
        <dbReference type="SAM" id="MobiDB-lite"/>
    </source>
</evidence>
<dbReference type="AlphaFoldDB" id="A0AAD9YPN2"/>
<dbReference type="InterPro" id="IPR012338">
    <property type="entry name" value="Beta-lactam/transpept-like"/>
</dbReference>
<name>A0AAD9YPN2_COLKA</name>
<dbReference type="Gene3D" id="3.40.710.10">
    <property type="entry name" value="DD-peptidase/beta-lactamase superfamily"/>
    <property type="match status" value="1"/>
</dbReference>
<feature type="non-terminal residue" evidence="2">
    <location>
        <position position="1"/>
    </location>
</feature>
<evidence type="ECO:0000313" key="2">
    <source>
        <dbReference type="EMBL" id="KAK2771988.1"/>
    </source>
</evidence>
<reference evidence="2" key="1">
    <citation type="submission" date="2023-02" db="EMBL/GenBank/DDBJ databases">
        <title>Colletotrichum kahawae CIFC_Que2 genome sequencing and assembly.</title>
        <authorList>
            <person name="Baroncelli R."/>
        </authorList>
    </citation>
    <scope>NUCLEOTIDE SEQUENCE</scope>
    <source>
        <strain evidence="2">CIFC_Que2</strain>
    </source>
</reference>
<keyword evidence="3" id="KW-1185">Reference proteome</keyword>
<evidence type="ECO:0000313" key="3">
    <source>
        <dbReference type="Proteomes" id="UP001281614"/>
    </source>
</evidence>
<dbReference type="EMBL" id="VYYT01000073">
    <property type="protein sequence ID" value="KAK2771988.1"/>
    <property type="molecule type" value="Genomic_DNA"/>
</dbReference>
<accession>A0AAD9YPN2</accession>
<protein>
    <submittedName>
        <fullName evidence="2">Beta-lactamase family protein</fullName>
    </submittedName>
</protein>
<dbReference type="Proteomes" id="UP001281614">
    <property type="component" value="Unassembled WGS sequence"/>
</dbReference>
<organism evidence="2 3">
    <name type="scientific">Colletotrichum kahawae</name>
    <name type="common">Coffee berry disease fungus</name>
    <dbReference type="NCBI Taxonomy" id="34407"/>
    <lineage>
        <taxon>Eukaryota</taxon>
        <taxon>Fungi</taxon>
        <taxon>Dikarya</taxon>
        <taxon>Ascomycota</taxon>
        <taxon>Pezizomycotina</taxon>
        <taxon>Sordariomycetes</taxon>
        <taxon>Hypocreomycetidae</taxon>
        <taxon>Glomerellales</taxon>
        <taxon>Glomerellaceae</taxon>
        <taxon>Colletotrichum</taxon>
        <taxon>Colletotrichum gloeosporioides species complex</taxon>
    </lineage>
</organism>
<feature type="region of interest" description="Disordered" evidence="1">
    <location>
        <begin position="1"/>
        <end position="64"/>
    </location>
</feature>
<proteinExistence type="predicted"/>